<reference evidence="3" key="1">
    <citation type="journal article" date="2019" name="Int. J. Syst. Evol. Microbiol.">
        <title>The Global Catalogue of Microorganisms (GCM) 10K type strain sequencing project: providing services to taxonomists for standard genome sequencing and annotation.</title>
        <authorList>
            <consortium name="The Broad Institute Genomics Platform"/>
            <consortium name="The Broad Institute Genome Sequencing Center for Infectious Disease"/>
            <person name="Wu L."/>
            <person name="Ma J."/>
        </authorList>
    </citation>
    <scope>NUCLEOTIDE SEQUENCE [LARGE SCALE GENOMIC DNA]</scope>
    <source>
        <strain evidence="3">JCM 12398</strain>
    </source>
</reference>
<dbReference type="EMBL" id="BAAAKK010000005">
    <property type="protein sequence ID" value="GAA1425540.1"/>
    <property type="molecule type" value="Genomic_DNA"/>
</dbReference>
<feature type="transmembrane region" description="Helical" evidence="1">
    <location>
        <begin position="274"/>
        <end position="292"/>
    </location>
</feature>
<feature type="transmembrane region" description="Helical" evidence="1">
    <location>
        <begin position="119"/>
        <end position="140"/>
    </location>
</feature>
<keyword evidence="1" id="KW-0812">Transmembrane</keyword>
<feature type="transmembrane region" description="Helical" evidence="1">
    <location>
        <begin position="373"/>
        <end position="391"/>
    </location>
</feature>
<feature type="transmembrane region" description="Helical" evidence="1">
    <location>
        <begin position="147"/>
        <end position="167"/>
    </location>
</feature>
<feature type="transmembrane region" description="Helical" evidence="1">
    <location>
        <begin position="341"/>
        <end position="361"/>
    </location>
</feature>
<gene>
    <name evidence="2" type="ORF">GCM10009640_24360</name>
</gene>
<keyword evidence="1" id="KW-1133">Transmembrane helix</keyword>
<feature type="transmembrane region" description="Helical" evidence="1">
    <location>
        <begin position="16"/>
        <end position="35"/>
    </location>
</feature>
<sequence>MEQALDRESGTARRPWLAWAAAAAVFAAALAFQVARIPALEHDVVWAEDGAIFLRGALEDPAGSILAPYAGYQHLLPRLLAGAIVALAPLAGYAAVVFWSSAIIAALVCAATIPLARWAVPWLPARIALGLVPVVVPLVAPEIIGNLADLHTFMLWLGVWIALSMPATRVESWVVAVAAFVAAMTEVQLLLMLPVLLLRIHVRRPLLWPVIGGFLLGLAGQALSWLLAPRAGYDGVPIGIPDVVVGWLANVVMPTLRPTEQGIREAFASQGPLAAAPILAGFAVAALVVIVLGSWRARIAGAVVLLASASSFGGSLLASPIEQFQYASMQGDDWLTAIVDLRYGGAAGMLLAAIVPIAASVIAERLAGRWRAIGRPVLALGLAAFIGAMAWQSPDTGSHRIGVEPWSEQVERQAARCGSGQGPELLLIAPYNRELALDCRTIVDEP</sequence>
<accession>A0ABP4JQE8</accession>
<feature type="transmembrane region" description="Helical" evidence="1">
    <location>
        <begin position="205"/>
        <end position="227"/>
    </location>
</feature>
<protein>
    <recommendedName>
        <fullName evidence="4">DUF2029 domain-containing protein</fullName>
    </recommendedName>
</protein>
<keyword evidence="3" id="KW-1185">Reference proteome</keyword>
<name>A0ABP4JQE8_9MICO</name>
<keyword evidence="1" id="KW-0472">Membrane</keyword>
<comment type="caution">
    <text evidence="2">The sequence shown here is derived from an EMBL/GenBank/DDBJ whole genome shotgun (WGS) entry which is preliminary data.</text>
</comment>
<evidence type="ECO:0000313" key="3">
    <source>
        <dbReference type="Proteomes" id="UP001501266"/>
    </source>
</evidence>
<evidence type="ECO:0000256" key="1">
    <source>
        <dbReference type="SAM" id="Phobius"/>
    </source>
</evidence>
<feature type="transmembrane region" description="Helical" evidence="1">
    <location>
        <begin position="80"/>
        <end position="113"/>
    </location>
</feature>
<feature type="transmembrane region" description="Helical" evidence="1">
    <location>
        <begin position="299"/>
        <end position="321"/>
    </location>
</feature>
<organism evidence="2 3">
    <name type="scientific">Agrococcus citreus</name>
    <dbReference type="NCBI Taxonomy" id="84643"/>
    <lineage>
        <taxon>Bacteria</taxon>
        <taxon>Bacillati</taxon>
        <taxon>Actinomycetota</taxon>
        <taxon>Actinomycetes</taxon>
        <taxon>Micrococcales</taxon>
        <taxon>Microbacteriaceae</taxon>
        <taxon>Agrococcus</taxon>
    </lineage>
</organism>
<feature type="transmembrane region" description="Helical" evidence="1">
    <location>
        <begin position="173"/>
        <end position="198"/>
    </location>
</feature>
<proteinExistence type="predicted"/>
<evidence type="ECO:0000313" key="2">
    <source>
        <dbReference type="EMBL" id="GAA1425540.1"/>
    </source>
</evidence>
<evidence type="ECO:0008006" key="4">
    <source>
        <dbReference type="Google" id="ProtNLM"/>
    </source>
</evidence>
<dbReference type="Proteomes" id="UP001501266">
    <property type="component" value="Unassembled WGS sequence"/>
</dbReference>